<protein>
    <recommendedName>
        <fullName evidence="2 6">Adenylyl-sulfate kinase</fullName>
        <ecNumber evidence="2 6">2.7.1.25</ecNumber>
    </recommendedName>
    <alternativeName>
        <fullName evidence="6">APS kinase</fullName>
    </alternativeName>
    <alternativeName>
        <fullName evidence="6">ATP adenosine-5'-phosphosulfate 3'-phosphotransferase</fullName>
    </alternativeName>
    <alternativeName>
        <fullName evidence="6">Adenosine-5'-phosphosulfate kinase</fullName>
    </alternativeName>
</protein>
<accession>A0ABW2FDJ8</accession>
<name>A0ABW2FDJ8_9BACL</name>
<dbReference type="Pfam" id="PF01583">
    <property type="entry name" value="APS_kinase"/>
    <property type="match status" value="1"/>
</dbReference>
<proteinExistence type="inferred from homology"/>
<dbReference type="RefSeq" id="WP_378047833.1">
    <property type="nucleotide sequence ID" value="NZ_JBHMDN010000015.1"/>
</dbReference>
<dbReference type="Proteomes" id="UP001596378">
    <property type="component" value="Unassembled WGS sequence"/>
</dbReference>
<evidence type="ECO:0000313" key="9">
    <source>
        <dbReference type="EMBL" id="MFC7151313.1"/>
    </source>
</evidence>
<evidence type="ECO:0000259" key="8">
    <source>
        <dbReference type="Pfam" id="PF01583"/>
    </source>
</evidence>
<comment type="caution">
    <text evidence="9">The sequence shown here is derived from an EMBL/GenBank/DDBJ whole genome shotgun (WGS) entry which is preliminary data.</text>
</comment>
<dbReference type="NCBIfam" id="NF003013">
    <property type="entry name" value="PRK03846.1"/>
    <property type="match status" value="1"/>
</dbReference>
<keyword evidence="6" id="KW-0597">Phosphoprotein</keyword>
<dbReference type="PANTHER" id="PTHR42700">
    <property type="entry name" value="SULFATE ADENYLYLTRANSFERASE"/>
    <property type="match status" value="1"/>
</dbReference>
<evidence type="ECO:0000313" key="10">
    <source>
        <dbReference type="Proteomes" id="UP001596378"/>
    </source>
</evidence>
<dbReference type="InterPro" id="IPR050512">
    <property type="entry name" value="Sulf_AdTrans/APS_kinase"/>
</dbReference>
<organism evidence="9 10">
    <name type="scientific">Cohnella cellulosilytica</name>
    <dbReference type="NCBI Taxonomy" id="986710"/>
    <lineage>
        <taxon>Bacteria</taxon>
        <taxon>Bacillati</taxon>
        <taxon>Bacillota</taxon>
        <taxon>Bacilli</taxon>
        <taxon>Bacillales</taxon>
        <taxon>Paenibacillaceae</taxon>
        <taxon>Cohnella</taxon>
    </lineage>
</organism>
<dbReference type="SUPFAM" id="SSF52540">
    <property type="entry name" value="P-loop containing nucleoside triphosphate hydrolases"/>
    <property type="match status" value="1"/>
</dbReference>
<comment type="catalytic activity">
    <reaction evidence="1 6 7">
        <text>adenosine 5'-phosphosulfate + ATP = 3'-phosphoadenylyl sulfate + ADP + H(+)</text>
        <dbReference type="Rhea" id="RHEA:24152"/>
        <dbReference type="ChEBI" id="CHEBI:15378"/>
        <dbReference type="ChEBI" id="CHEBI:30616"/>
        <dbReference type="ChEBI" id="CHEBI:58243"/>
        <dbReference type="ChEBI" id="CHEBI:58339"/>
        <dbReference type="ChEBI" id="CHEBI:456216"/>
        <dbReference type="EC" id="2.7.1.25"/>
    </reaction>
</comment>
<evidence type="ECO:0000256" key="5">
    <source>
        <dbReference type="ARBA" id="ARBA00022840"/>
    </source>
</evidence>
<evidence type="ECO:0000256" key="4">
    <source>
        <dbReference type="ARBA" id="ARBA00022741"/>
    </source>
</evidence>
<sequence>MSAMPLNNGTVVWFVGLSGSGKSTIGKIVERHLRQHDIPHALLDGDELRRVLSPDLGFSYEDRMRHIRRTLLVAKLLSGNGIVVLASLITPYREMREECRRELPAYEEVYVKCPLERCVERDVKGLYRRAIAGQIPRFTGITDRFDEPDNPSLIIETDKESPESSADRVIRLLRKRGVRLT</sequence>
<dbReference type="GO" id="GO:0004020">
    <property type="term" value="F:adenylylsulfate kinase activity"/>
    <property type="evidence" value="ECO:0007669"/>
    <property type="project" value="UniProtKB-EC"/>
</dbReference>
<dbReference type="EMBL" id="JBHTAI010000015">
    <property type="protein sequence ID" value="MFC7151313.1"/>
    <property type="molecule type" value="Genomic_DNA"/>
</dbReference>
<dbReference type="PANTHER" id="PTHR42700:SF1">
    <property type="entry name" value="SULFATE ADENYLYLTRANSFERASE"/>
    <property type="match status" value="1"/>
</dbReference>
<feature type="binding site" evidence="6">
    <location>
        <begin position="16"/>
        <end position="23"/>
    </location>
    <ligand>
        <name>ATP</name>
        <dbReference type="ChEBI" id="CHEBI:30616"/>
    </ligand>
</feature>
<comment type="caution">
    <text evidence="6">Lacks conserved residue(s) required for the propagation of feature annotation.</text>
</comment>
<gene>
    <name evidence="6 9" type="primary">cysC</name>
    <name evidence="9" type="ORF">ACFQMJ_22480</name>
</gene>
<dbReference type="NCBIfam" id="TIGR00455">
    <property type="entry name" value="apsK"/>
    <property type="match status" value="1"/>
</dbReference>
<keyword evidence="5 6" id="KW-0067">ATP-binding</keyword>
<comment type="pathway">
    <text evidence="6 7">Sulfur metabolism; hydrogen sulfide biosynthesis; sulfite from sulfate: step 2/3.</text>
</comment>
<evidence type="ECO:0000256" key="7">
    <source>
        <dbReference type="RuleBase" id="RU004347"/>
    </source>
</evidence>
<evidence type="ECO:0000256" key="1">
    <source>
        <dbReference type="ARBA" id="ARBA00001823"/>
    </source>
</evidence>
<reference evidence="10" key="1">
    <citation type="journal article" date="2019" name="Int. J. Syst. Evol. Microbiol.">
        <title>The Global Catalogue of Microorganisms (GCM) 10K type strain sequencing project: providing services to taxonomists for standard genome sequencing and annotation.</title>
        <authorList>
            <consortium name="The Broad Institute Genomics Platform"/>
            <consortium name="The Broad Institute Genome Sequencing Center for Infectious Disease"/>
            <person name="Wu L."/>
            <person name="Ma J."/>
        </authorList>
    </citation>
    <scope>NUCLEOTIDE SEQUENCE [LARGE SCALE GENOMIC DNA]</scope>
    <source>
        <strain evidence="10">KCTC 12907</strain>
    </source>
</reference>
<evidence type="ECO:0000256" key="3">
    <source>
        <dbReference type="ARBA" id="ARBA00022679"/>
    </source>
</evidence>
<dbReference type="Gene3D" id="3.40.50.300">
    <property type="entry name" value="P-loop containing nucleotide triphosphate hydrolases"/>
    <property type="match status" value="1"/>
</dbReference>
<keyword evidence="4 6" id="KW-0547">Nucleotide-binding</keyword>
<evidence type="ECO:0000256" key="2">
    <source>
        <dbReference type="ARBA" id="ARBA00012121"/>
    </source>
</evidence>
<feature type="domain" description="APS kinase" evidence="8">
    <location>
        <begin position="9"/>
        <end position="155"/>
    </location>
</feature>
<comment type="function">
    <text evidence="6 7">Catalyzes the synthesis of activated sulfate.</text>
</comment>
<keyword evidence="6 7" id="KW-0418">Kinase</keyword>
<dbReference type="InterPro" id="IPR002891">
    <property type="entry name" value="APS"/>
</dbReference>
<dbReference type="EC" id="2.7.1.25" evidence="2 6"/>
<evidence type="ECO:0000256" key="6">
    <source>
        <dbReference type="HAMAP-Rule" id="MF_00065"/>
    </source>
</evidence>
<dbReference type="HAMAP" id="MF_00065">
    <property type="entry name" value="Adenylyl_sulf_kinase"/>
    <property type="match status" value="1"/>
</dbReference>
<dbReference type="InterPro" id="IPR027417">
    <property type="entry name" value="P-loop_NTPase"/>
</dbReference>
<comment type="similarity">
    <text evidence="6 7">Belongs to the APS kinase family.</text>
</comment>
<dbReference type="PRINTS" id="PR01100">
    <property type="entry name" value="SHIKIMTKNASE"/>
</dbReference>
<dbReference type="InterPro" id="IPR059117">
    <property type="entry name" value="APS_kinase_dom"/>
</dbReference>
<keyword evidence="10" id="KW-1185">Reference proteome</keyword>
<keyword evidence="3 6" id="KW-0808">Transferase</keyword>
<dbReference type="CDD" id="cd02027">
    <property type="entry name" value="APSK"/>
    <property type="match status" value="1"/>
</dbReference>